<evidence type="ECO:0000313" key="8">
    <source>
        <dbReference type="EMBL" id="SEL90004.1"/>
    </source>
</evidence>
<organism evidence="8 9">
    <name type="scientific">Olivibacter domesticus</name>
    <name type="common">Pseudosphingobacterium domesticum</name>
    <dbReference type="NCBI Taxonomy" id="407022"/>
    <lineage>
        <taxon>Bacteria</taxon>
        <taxon>Pseudomonadati</taxon>
        <taxon>Bacteroidota</taxon>
        <taxon>Sphingobacteriia</taxon>
        <taxon>Sphingobacteriales</taxon>
        <taxon>Sphingobacteriaceae</taxon>
        <taxon>Olivibacter</taxon>
    </lineage>
</organism>
<dbReference type="STRING" id="407022.SAMN05661044_03665"/>
<feature type="domain" description="SusD-like N-terminal" evidence="7">
    <location>
        <begin position="25"/>
        <end position="225"/>
    </location>
</feature>
<evidence type="ECO:0000256" key="3">
    <source>
        <dbReference type="ARBA" id="ARBA00022729"/>
    </source>
</evidence>
<dbReference type="SUPFAM" id="SSF48452">
    <property type="entry name" value="TPR-like"/>
    <property type="match status" value="1"/>
</dbReference>
<keyword evidence="9" id="KW-1185">Reference proteome</keyword>
<dbReference type="EMBL" id="FOAF01000005">
    <property type="protein sequence ID" value="SEL90004.1"/>
    <property type="molecule type" value="Genomic_DNA"/>
</dbReference>
<accession>A0A1H7TZP3</accession>
<dbReference type="Gene3D" id="1.25.40.390">
    <property type="match status" value="1"/>
</dbReference>
<feature type="domain" description="RagB/SusD" evidence="6">
    <location>
        <begin position="340"/>
        <end position="473"/>
    </location>
</feature>
<evidence type="ECO:0000256" key="1">
    <source>
        <dbReference type="ARBA" id="ARBA00004442"/>
    </source>
</evidence>
<keyword evidence="5" id="KW-0998">Cell outer membrane</keyword>
<dbReference type="AlphaFoldDB" id="A0A1H7TZP3"/>
<evidence type="ECO:0000313" key="9">
    <source>
        <dbReference type="Proteomes" id="UP000199421"/>
    </source>
</evidence>
<dbReference type="CDD" id="cd08977">
    <property type="entry name" value="SusD"/>
    <property type="match status" value="1"/>
</dbReference>
<reference evidence="9" key="1">
    <citation type="submission" date="2016-10" db="EMBL/GenBank/DDBJ databases">
        <authorList>
            <person name="Varghese N."/>
            <person name="Submissions S."/>
        </authorList>
    </citation>
    <scope>NUCLEOTIDE SEQUENCE [LARGE SCALE GENOMIC DNA]</scope>
    <source>
        <strain evidence="9">DSM 18733</strain>
    </source>
</reference>
<dbReference type="RefSeq" id="WP_093327117.1">
    <property type="nucleotide sequence ID" value="NZ_FOAF01000005.1"/>
</dbReference>
<comment type="similarity">
    <text evidence="2">Belongs to the SusD family.</text>
</comment>
<dbReference type="InterPro" id="IPR033985">
    <property type="entry name" value="SusD-like_N"/>
</dbReference>
<dbReference type="Proteomes" id="UP000199421">
    <property type="component" value="Unassembled WGS sequence"/>
</dbReference>
<evidence type="ECO:0000256" key="4">
    <source>
        <dbReference type="ARBA" id="ARBA00023136"/>
    </source>
</evidence>
<keyword evidence="3" id="KW-0732">Signal</keyword>
<name>A0A1H7TZP3_OLID1</name>
<dbReference type="Pfam" id="PF14322">
    <property type="entry name" value="SusD-like_3"/>
    <property type="match status" value="1"/>
</dbReference>
<dbReference type="InterPro" id="IPR011990">
    <property type="entry name" value="TPR-like_helical_dom_sf"/>
</dbReference>
<proteinExistence type="inferred from homology"/>
<protein>
    <submittedName>
        <fullName evidence="8">SusD family protein</fullName>
    </submittedName>
</protein>
<sequence length="476" mass="54044">MKRISFQYIILLPLLVLVNGCGKSFLDLAPISNSNESNFYKTVEDFDLAVNAAYASLYIFYGPASGVSYFSEQMSDNATLYNVAGIQSDRWAFKDYNLKPSNTEVYRFWQECYKAIFNVNIVLDRITGAELNEEFKTSVIAQMRFLRALYYFNMVQMWGDLPLVTKPLTAEESYSVLRSPEAAIYQLIEEDLQYAATNLPLPTDLSVPGKASKYAALSLLGKVYLTTNKKAEAAEALLQVYGKYNLVAPYTALWGANVKNTAESIFEIQYQGGSPTLPFSKYWREYAPTENFVLTLYGGGMNQVTDNLYEEFEVGDVRREQTVSLGYTNKEGTFIPIKFQNKWVDKEAPAPSGEELSNNNFMVLRYADVLLMLAEATDDPRYLNEVRTRVNLPLYGSNEYPSNQYGTLALAIEHERRVELALEFHRFFDLKRTKRAMEVVGKTKPIKNENQTVLPIPQIVIQQNPAITQNTAYQGL</sequence>
<gene>
    <name evidence="8" type="ORF">SAMN05661044_03665</name>
</gene>
<evidence type="ECO:0000259" key="6">
    <source>
        <dbReference type="Pfam" id="PF07980"/>
    </source>
</evidence>
<dbReference type="Pfam" id="PF07980">
    <property type="entry name" value="SusD_RagB"/>
    <property type="match status" value="1"/>
</dbReference>
<evidence type="ECO:0000256" key="2">
    <source>
        <dbReference type="ARBA" id="ARBA00006275"/>
    </source>
</evidence>
<dbReference type="OrthoDB" id="993981at2"/>
<evidence type="ECO:0000259" key="7">
    <source>
        <dbReference type="Pfam" id="PF14322"/>
    </source>
</evidence>
<evidence type="ECO:0000256" key="5">
    <source>
        <dbReference type="ARBA" id="ARBA00023237"/>
    </source>
</evidence>
<comment type="subcellular location">
    <subcellularLocation>
        <location evidence="1">Cell outer membrane</location>
    </subcellularLocation>
</comment>
<keyword evidence="4" id="KW-0472">Membrane</keyword>
<dbReference type="InterPro" id="IPR012944">
    <property type="entry name" value="SusD_RagB_dom"/>
</dbReference>
<dbReference type="GO" id="GO:0009279">
    <property type="term" value="C:cell outer membrane"/>
    <property type="evidence" value="ECO:0007669"/>
    <property type="project" value="UniProtKB-SubCell"/>
</dbReference>